<dbReference type="EMBL" id="FOSP01000011">
    <property type="protein sequence ID" value="SFK64188.1"/>
    <property type="molecule type" value="Genomic_DNA"/>
</dbReference>
<dbReference type="Proteomes" id="UP000199533">
    <property type="component" value="Unassembled WGS sequence"/>
</dbReference>
<dbReference type="PANTHER" id="PTHR36180">
    <property type="entry name" value="DNA-BINDING PROTEIN-RELATED-RELATED"/>
    <property type="match status" value="1"/>
</dbReference>
<sequence length="372" mass="41929">MNLTSAHNQDYSVHAPAKSGAGFDILSEAAMSRQHYAERLFYCLSVLVAYGRAEQGPQGRRCLTGMSTCSVPPTRLTSGSGSLNELEAHIMTATNSGAFAPVVFQFHSTSIRTFVDDHGEPWFCAKDVCDVLGYTNYSKAIKDHCREKGVTKRYSLTSGGNQELTFINEGNLYRLIIKSRKPEAEEFEIKLMDEILPTIRKTGRYQSGEIISTEQQGILFNLMAERFPDGRERPYGWSRFQNHFSVNSYKNLPASKFNDACAYIQNLPSKPVKALPEKRYNYPRKLLEQPYFTDTDRKASLSISMLTNEEQFTSQLRQLLNELRTDGHNIDAAWDEYLAINNGLKKASKFLMDVTEMAVRTNISSSGTGRKS</sequence>
<keyword evidence="3" id="KW-1185">Reference proteome</keyword>
<reference evidence="3" key="1">
    <citation type="submission" date="2016-10" db="EMBL/GenBank/DDBJ databases">
        <authorList>
            <person name="Varghese N."/>
            <person name="Submissions S."/>
        </authorList>
    </citation>
    <scope>NUCLEOTIDE SEQUENCE [LARGE SCALE GENOMIC DNA]</scope>
    <source>
        <strain evidence="3">Nm69</strain>
    </source>
</reference>
<evidence type="ECO:0000313" key="2">
    <source>
        <dbReference type="EMBL" id="SFK64188.1"/>
    </source>
</evidence>
<dbReference type="PANTHER" id="PTHR36180:SF2">
    <property type="entry name" value="BRO FAMILY PROTEIN"/>
    <property type="match status" value="1"/>
</dbReference>
<evidence type="ECO:0000259" key="1">
    <source>
        <dbReference type="PROSITE" id="PS51750"/>
    </source>
</evidence>
<dbReference type="Pfam" id="PF02498">
    <property type="entry name" value="Bro-N"/>
    <property type="match status" value="1"/>
</dbReference>
<name>A0A1I4B5P4_9PROT</name>
<evidence type="ECO:0000313" key="3">
    <source>
        <dbReference type="Proteomes" id="UP000199533"/>
    </source>
</evidence>
<proteinExistence type="predicted"/>
<feature type="domain" description="Bro-N" evidence="1">
    <location>
        <begin position="91"/>
        <end position="203"/>
    </location>
</feature>
<dbReference type="STRING" id="52441.SAMN05216302_101150"/>
<protein>
    <submittedName>
        <fullName evidence="2">BRO family, N-terminal domain</fullName>
    </submittedName>
</protein>
<dbReference type="PROSITE" id="PS51750">
    <property type="entry name" value="BRO_N"/>
    <property type="match status" value="1"/>
</dbReference>
<dbReference type="InterPro" id="IPR003497">
    <property type="entry name" value="BRO_N_domain"/>
</dbReference>
<dbReference type="RefSeq" id="WP_211753396.1">
    <property type="nucleotide sequence ID" value="NZ_FOSP01000011.1"/>
</dbReference>
<gene>
    <name evidence="2" type="ORF">SAMN05216302_101150</name>
</gene>
<dbReference type="SMART" id="SM01040">
    <property type="entry name" value="Bro-N"/>
    <property type="match status" value="1"/>
</dbReference>
<organism evidence="2 3">
    <name type="scientific">Nitrosomonas aestuarii</name>
    <dbReference type="NCBI Taxonomy" id="52441"/>
    <lineage>
        <taxon>Bacteria</taxon>
        <taxon>Pseudomonadati</taxon>
        <taxon>Pseudomonadota</taxon>
        <taxon>Betaproteobacteria</taxon>
        <taxon>Nitrosomonadales</taxon>
        <taxon>Nitrosomonadaceae</taxon>
        <taxon>Nitrosomonas</taxon>
    </lineage>
</organism>
<accession>A0A1I4B5P4</accession>
<dbReference type="AlphaFoldDB" id="A0A1I4B5P4"/>